<keyword evidence="3" id="KW-1185">Reference proteome</keyword>
<evidence type="ECO:0000313" key="2">
    <source>
        <dbReference type="EMBL" id="KAL3391615.1"/>
    </source>
</evidence>
<sequence length="94" mass="10950">MRERHAARERVLRERQTAENELRAFQEATRRQAKEIARKLADATSTLKICSSRNTTMRQEPERTLRCPICGLEYVPRGRDCPAIATHPAYKPRE</sequence>
<protein>
    <submittedName>
        <fullName evidence="2">Uncharacterized protein</fullName>
    </submittedName>
</protein>
<comment type="caution">
    <text evidence="2">The sequence shown here is derived from an EMBL/GenBank/DDBJ whole genome shotgun (WGS) entry which is preliminary data.</text>
</comment>
<gene>
    <name evidence="2" type="ORF">TKK_013549</name>
</gene>
<feature type="coiled-coil region" evidence="1">
    <location>
        <begin position="8"/>
        <end position="35"/>
    </location>
</feature>
<evidence type="ECO:0000313" key="3">
    <source>
        <dbReference type="Proteomes" id="UP001627154"/>
    </source>
</evidence>
<reference evidence="2 3" key="1">
    <citation type="journal article" date="2024" name="bioRxiv">
        <title>A reference genome for Trichogramma kaykai: A tiny desert-dwelling parasitoid wasp with competing sex-ratio distorters.</title>
        <authorList>
            <person name="Culotta J."/>
            <person name="Lindsey A.R."/>
        </authorList>
    </citation>
    <scope>NUCLEOTIDE SEQUENCE [LARGE SCALE GENOMIC DNA]</scope>
    <source>
        <strain evidence="2 3">KSX58</strain>
    </source>
</reference>
<accession>A0ABD2WEX1</accession>
<name>A0ABD2WEX1_9HYME</name>
<evidence type="ECO:0000256" key="1">
    <source>
        <dbReference type="SAM" id="Coils"/>
    </source>
</evidence>
<dbReference type="Proteomes" id="UP001627154">
    <property type="component" value="Unassembled WGS sequence"/>
</dbReference>
<dbReference type="AlphaFoldDB" id="A0ABD2WEX1"/>
<dbReference type="EMBL" id="JBJJXI010000108">
    <property type="protein sequence ID" value="KAL3391615.1"/>
    <property type="molecule type" value="Genomic_DNA"/>
</dbReference>
<keyword evidence="1" id="KW-0175">Coiled coil</keyword>
<organism evidence="2 3">
    <name type="scientific">Trichogramma kaykai</name>
    <dbReference type="NCBI Taxonomy" id="54128"/>
    <lineage>
        <taxon>Eukaryota</taxon>
        <taxon>Metazoa</taxon>
        <taxon>Ecdysozoa</taxon>
        <taxon>Arthropoda</taxon>
        <taxon>Hexapoda</taxon>
        <taxon>Insecta</taxon>
        <taxon>Pterygota</taxon>
        <taxon>Neoptera</taxon>
        <taxon>Endopterygota</taxon>
        <taxon>Hymenoptera</taxon>
        <taxon>Apocrita</taxon>
        <taxon>Proctotrupomorpha</taxon>
        <taxon>Chalcidoidea</taxon>
        <taxon>Trichogrammatidae</taxon>
        <taxon>Trichogramma</taxon>
    </lineage>
</organism>
<proteinExistence type="predicted"/>